<sequence>MTNRLNLHIDETGNQDLSEGIYLIAVVLHDHVADIATPIEQYRKRLAESALDDIPFHGKDLLHGNEAYRSVSPGDRKRLLAQFSRLVRTLPFSYFSLRYDASDTHNKIELESKIRRDLAALVFDHLAFFQGLDTISVYYDDGQSAVSVALHDALDFVLAKNVADYRDANHSARRLLQVADYVCTIERAALAYDAGNQSRTLERFFGNRRNFTQSFMKQLARKRFC</sequence>
<dbReference type="EMBL" id="SDPW01000001">
    <property type="protein sequence ID" value="RXZ54953.1"/>
    <property type="molecule type" value="Genomic_DNA"/>
</dbReference>
<gene>
    <name evidence="1" type="ORF">ET524_11020</name>
</gene>
<evidence type="ECO:0000313" key="1">
    <source>
        <dbReference type="EMBL" id="RXZ54953.1"/>
    </source>
</evidence>
<dbReference type="AlphaFoldDB" id="A0A4Q2K523"/>
<accession>A0A4Q2K523</accession>
<dbReference type="OrthoDB" id="1998596at2"/>
<proteinExistence type="predicted"/>
<reference evidence="1 2" key="1">
    <citation type="submission" date="2019-01" db="EMBL/GenBank/DDBJ databases">
        <title>Senegalimassilia sp. nov. KGMB04484 isolated human feces.</title>
        <authorList>
            <person name="Han K.-I."/>
            <person name="Kim J.-S."/>
            <person name="Lee K.C."/>
            <person name="Suh M.K."/>
            <person name="Eom M.K."/>
            <person name="Lee J.H."/>
            <person name="Park S.-H."/>
            <person name="Kang S.W."/>
            <person name="Park J.-E."/>
            <person name="Oh B.S."/>
            <person name="Yu S.Y."/>
            <person name="Choi S.-H."/>
            <person name="Lee D.H."/>
            <person name="Yoon H."/>
            <person name="Kim B.-Y."/>
            <person name="Lee J.H."/>
            <person name="Lee J.-S."/>
        </authorList>
    </citation>
    <scope>NUCLEOTIDE SEQUENCE [LARGE SCALE GENOMIC DNA]</scope>
    <source>
        <strain evidence="1 2">KGMB04484</strain>
    </source>
</reference>
<evidence type="ECO:0000313" key="2">
    <source>
        <dbReference type="Proteomes" id="UP000293345"/>
    </source>
</evidence>
<organism evidence="1 2">
    <name type="scientific">Senegalimassilia faecalis</name>
    <dbReference type="NCBI Taxonomy" id="2509433"/>
    <lineage>
        <taxon>Bacteria</taxon>
        <taxon>Bacillati</taxon>
        <taxon>Actinomycetota</taxon>
        <taxon>Coriobacteriia</taxon>
        <taxon>Coriobacteriales</taxon>
        <taxon>Coriobacteriaceae</taxon>
        <taxon>Senegalimassilia</taxon>
    </lineage>
</organism>
<dbReference type="Proteomes" id="UP000293345">
    <property type="component" value="Unassembled WGS sequence"/>
</dbReference>
<name>A0A4Q2K523_9ACTN</name>
<keyword evidence="2" id="KW-1185">Reference proteome</keyword>
<protein>
    <recommendedName>
        <fullName evidence="3">DUF3800 domain-containing protein</fullName>
    </recommendedName>
</protein>
<comment type="caution">
    <text evidence="1">The sequence shown here is derived from an EMBL/GenBank/DDBJ whole genome shotgun (WGS) entry which is preliminary data.</text>
</comment>
<evidence type="ECO:0008006" key="3">
    <source>
        <dbReference type="Google" id="ProtNLM"/>
    </source>
</evidence>